<dbReference type="Pfam" id="PF05831">
    <property type="entry name" value="GAGE"/>
    <property type="match status" value="1"/>
</dbReference>
<organism evidence="4 5">
    <name type="scientific">Pipistrellus nathusii</name>
    <name type="common">Nathusius' pipistrelle</name>
    <dbReference type="NCBI Taxonomy" id="59473"/>
    <lineage>
        <taxon>Eukaryota</taxon>
        <taxon>Metazoa</taxon>
        <taxon>Chordata</taxon>
        <taxon>Craniata</taxon>
        <taxon>Vertebrata</taxon>
        <taxon>Euteleostomi</taxon>
        <taxon>Mammalia</taxon>
        <taxon>Eutheria</taxon>
        <taxon>Laurasiatheria</taxon>
        <taxon>Chiroptera</taxon>
        <taxon>Yangochiroptera</taxon>
        <taxon>Vespertilionidae</taxon>
        <taxon>Pipistrellus</taxon>
    </lineage>
</organism>
<sequence>MSEQVKSAPKSKEGDDQEFSHLVGPIAAQQPSDEQVEQAEPPIENQDIIPGQEPEDARELEVQEPVLEADQQEPILEDARDQCGDGPNIIEHILSNLEPVIVPEAGEGQPYL</sequence>
<dbReference type="InterPro" id="IPR008625">
    <property type="entry name" value="GAGE_fam"/>
</dbReference>
<dbReference type="InterPro" id="IPR031320">
    <property type="entry name" value="GAGE"/>
</dbReference>
<dbReference type="PANTHER" id="PTHR14047">
    <property type="entry name" value="P ANTIGEN FAMILY MEMBER 5-RELATED"/>
    <property type="match status" value="1"/>
</dbReference>
<dbReference type="Proteomes" id="UP001314169">
    <property type="component" value="Chromosome X"/>
</dbReference>
<dbReference type="SMART" id="SM01379">
    <property type="entry name" value="GAGE"/>
    <property type="match status" value="1"/>
</dbReference>
<gene>
    <name evidence="4" type="ORF">MPIPNATIZW_LOCUS18330</name>
</gene>
<evidence type="ECO:0000259" key="3">
    <source>
        <dbReference type="SMART" id="SM01379"/>
    </source>
</evidence>
<accession>A0ABP0AJR3</accession>
<name>A0ABP0AJR3_PIPNA</name>
<proteinExistence type="inferred from homology"/>
<evidence type="ECO:0000313" key="5">
    <source>
        <dbReference type="Proteomes" id="UP001314169"/>
    </source>
</evidence>
<comment type="similarity">
    <text evidence="1">Belongs to the GAGE family.</text>
</comment>
<evidence type="ECO:0000313" key="4">
    <source>
        <dbReference type="EMBL" id="CAK6450024.1"/>
    </source>
</evidence>
<evidence type="ECO:0000256" key="1">
    <source>
        <dbReference type="ARBA" id="ARBA00007043"/>
    </source>
</evidence>
<keyword evidence="5" id="KW-1185">Reference proteome</keyword>
<protein>
    <recommendedName>
        <fullName evidence="3">GAGE domain-containing protein</fullName>
    </recommendedName>
</protein>
<feature type="region of interest" description="Disordered" evidence="2">
    <location>
        <begin position="1"/>
        <end position="60"/>
    </location>
</feature>
<dbReference type="EMBL" id="OY882879">
    <property type="protein sequence ID" value="CAK6450024.1"/>
    <property type="molecule type" value="Genomic_DNA"/>
</dbReference>
<feature type="domain" description="GAGE" evidence="3">
    <location>
        <begin position="1"/>
        <end position="112"/>
    </location>
</feature>
<evidence type="ECO:0000256" key="2">
    <source>
        <dbReference type="SAM" id="MobiDB-lite"/>
    </source>
</evidence>
<reference evidence="4" key="1">
    <citation type="submission" date="2023-12" db="EMBL/GenBank/DDBJ databases">
        <authorList>
            <person name="Brown T."/>
        </authorList>
    </citation>
    <scope>NUCLEOTIDE SEQUENCE</scope>
</reference>